<dbReference type="OrthoDB" id="194358at2759"/>
<evidence type="ECO:0000313" key="6">
    <source>
        <dbReference type="Proteomes" id="UP000028524"/>
    </source>
</evidence>
<dbReference type="InterPro" id="IPR056884">
    <property type="entry name" value="NPHP3-like_N"/>
</dbReference>
<dbReference type="PANTHER" id="PTHR10039:SF16">
    <property type="entry name" value="GPI INOSITOL-DEACYLASE"/>
    <property type="match status" value="1"/>
</dbReference>
<dbReference type="InterPro" id="IPR027417">
    <property type="entry name" value="P-loop_NTPase"/>
</dbReference>
<evidence type="ECO:0000256" key="2">
    <source>
        <dbReference type="PROSITE-ProRule" id="PRU00221"/>
    </source>
</evidence>
<dbReference type="SUPFAM" id="SSF52540">
    <property type="entry name" value="P-loop containing nucleoside triphosphate hydrolases"/>
    <property type="match status" value="1"/>
</dbReference>
<dbReference type="InParanoid" id="A0A084QTR3"/>
<dbReference type="OMA" id="ADHHTVC"/>
<dbReference type="SUPFAM" id="SSF53474">
    <property type="entry name" value="alpha/beta-Hydrolases"/>
    <property type="match status" value="1"/>
</dbReference>
<dbReference type="InterPro" id="IPR001680">
    <property type="entry name" value="WD40_rpt"/>
</dbReference>
<dbReference type="Gene3D" id="2.130.10.10">
    <property type="entry name" value="YVTN repeat-like/Quinoprotein amine dehydrogenase"/>
    <property type="match status" value="2"/>
</dbReference>
<evidence type="ECO:0000256" key="1">
    <source>
        <dbReference type="ARBA" id="ARBA00022737"/>
    </source>
</evidence>
<evidence type="ECO:0000259" key="4">
    <source>
        <dbReference type="Pfam" id="PF24883"/>
    </source>
</evidence>
<dbReference type="EMBL" id="KL660204">
    <property type="protein sequence ID" value="KFA67348.1"/>
    <property type="molecule type" value="Genomic_DNA"/>
</dbReference>
<feature type="repeat" description="WD" evidence="2">
    <location>
        <begin position="1196"/>
        <end position="1227"/>
    </location>
</feature>
<dbReference type="InterPro" id="IPR029058">
    <property type="entry name" value="AB_hydrolase_fold"/>
</dbReference>
<evidence type="ECO:0000259" key="3">
    <source>
        <dbReference type="Pfam" id="PF22939"/>
    </source>
</evidence>
<sequence>MGSSAFPAWINRGSTANLNRIPSKGWPQQCVLTWIHPPQLERLRLGFLKLRGKIEPIQTADEATTLIPIRADNLPISNERLLVTQTAVLGHGDEAASSSTPPLGLHVLHEPQLAALDIIFVHGLGGHSYNTWTKNHDPTLFWPANWLPYEPDLGIARILTFGYNAKWRGSTKSISTITDFAKELLFEMRFAKGKFGAELDIGKRPIIFVVHSMGGLVVKKAYLLGLEDANFQTIVSSVHAIIFLSTPHRGTDLANTLNRIIAATLQPSKSFISDLAKSSDVIEDLNRKFGLVAPKLSIWSFYETLATSIGPRQIVIVEKDSSILGYPGEISKPLYANHSTICKYSSPGDPNYISVKNALRALVTSIRDKSESEALAQELELSATLAELFGNRIPAQDEYQHILQNLVPGTCDWFIQQPEVKAWMSSPTEPAILLYTAPPGHGKTVISAFMISHFKNPEVSKNGCQYFHFSYADVTKRLISDCLKGLAFQLARDIPSFARSICQTYKNALDADSKDSELSWRNSIEYSLPKADINGPVYWIIDALDECDSPEAFIDCLQDLVSINVTLKILILSRKIPALAADFERVSPILPLTTIEKAGEYNNQKDIDLLVAQRLENAPGSPEFRQKLGEIIISRARGNFLWAAVVLKELTQCYTEESIEEVLAELSNDMTQLYARMERNLIQSTRKSNAPLIRALLEWCACSQQPLTLQELSEALRPDFPGIIDFKKTVKTACGQFLEVDEDGMVSFLHYTAQQYFTQYLSSHFFIEARQTHEKFFHRTIFVLQEPTLRWQLTQNNHGLRSSEPFVFYSAVGWPYHLDKCYTDSSIILDVLVKFLRSPAVLVWIHSLAMIRRLDILTMAAGAFTAIMCRIQGRDFGSDHNVDHSTALELLDEWSIDLTKLVGRYSRHLVSQPEIIYEIIPALCPGSTVLARTFRATSSTDFRVKGIEHANWNDNVGRLSLPANSETYKIACGGNLTAVLDYNGVVRLWDASNLIGLRALSHTEFVTAMAMTDDGKKVATYGLNSTKLWSTDTGKVLFSAENPARVKALALVFSAQNKQLILGGDDDIVRLLCFNDSDRGWQVLKHNPLSNLPRTKGTIANTPTCIAFSSGEVYFGASYRGAPLSVWRVADGKFVDICQRAKSTKRRSKAIWFAVDKFTWNLHTGHVLGLYRDKTIFKWHPLTGENVEAATPADELAVSPNGTCFVTSSSDGTLRIWSFAHFKILYQASTEDIIVALAFSPDNRRFYDLRMSVVNVWEPDVITRFNGRLIYEHVPPTGIIKNSRDHLVSTKLVTALAVAPNHQGYCAGYESGIVRFFQESSELGIEVTNFGYELDVTHIAWSTNGDYVAMANLGGDVHVKNVHWDEKRAMVVSASTLPQPQRKAPPSAEKAICEHHNTRGILFNSPGTSILIWTEVETFVCCVSTGLLEAYMKYEPGDLIGWACHPTRTDLVLGSFIDQVQAYDWRILDTVGSAVLFAFATRKKQRQSQEAATLIVRCSPDHDQVLFTFTGLAEGSCLCKTAELDVAIRTPLQTLKSTMKHIHPQIWKHVNTPLGILTENRFVFLDDDMWFCICLIDDEGESPWLYERFYFIPSDWADAKSISRCVLDTDGTLYWPRGGQVLRLCCDLIDGQVFPVYA</sequence>
<dbReference type="Pfam" id="PF24883">
    <property type="entry name" value="NPHP3_N"/>
    <property type="match status" value="1"/>
</dbReference>
<dbReference type="Pfam" id="PF00400">
    <property type="entry name" value="WD40"/>
    <property type="match status" value="1"/>
</dbReference>
<dbReference type="InterPro" id="IPR015943">
    <property type="entry name" value="WD40/YVTN_repeat-like_dom_sf"/>
</dbReference>
<dbReference type="SUPFAM" id="SSF50978">
    <property type="entry name" value="WD40 repeat-like"/>
    <property type="match status" value="2"/>
</dbReference>
<gene>
    <name evidence="5" type="ORF">S40285_07033</name>
</gene>
<dbReference type="InterPro" id="IPR036322">
    <property type="entry name" value="WD40_repeat_dom_sf"/>
</dbReference>
<dbReference type="Pfam" id="PF22939">
    <property type="entry name" value="WHD_GPIID"/>
    <property type="match status" value="1"/>
</dbReference>
<dbReference type="PANTHER" id="PTHR10039">
    <property type="entry name" value="AMELOGENIN"/>
    <property type="match status" value="1"/>
</dbReference>
<reference evidence="5 6" key="1">
    <citation type="journal article" date="2014" name="BMC Genomics">
        <title>Comparative genome sequencing reveals chemotype-specific gene clusters in the toxigenic black mold Stachybotrys.</title>
        <authorList>
            <person name="Semeiks J."/>
            <person name="Borek D."/>
            <person name="Otwinowski Z."/>
            <person name="Grishin N.V."/>
        </authorList>
    </citation>
    <scope>NUCLEOTIDE SEQUENCE [LARGE SCALE GENOMIC DNA]</scope>
    <source>
        <strain evidence="5 6">IBT 40285</strain>
    </source>
</reference>
<accession>A0A084QTR3</accession>
<keyword evidence="2" id="KW-0853">WD repeat</keyword>
<proteinExistence type="predicted"/>
<dbReference type="InterPro" id="IPR054471">
    <property type="entry name" value="GPIID_WHD"/>
</dbReference>
<dbReference type="Gene3D" id="3.40.50.300">
    <property type="entry name" value="P-loop containing nucleotide triphosphate hydrolases"/>
    <property type="match status" value="1"/>
</dbReference>
<protein>
    <submittedName>
        <fullName evidence="5">Uncharacterized protein</fullName>
    </submittedName>
</protein>
<evidence type="ECO:0000313" key="5">
    <source>
        <dbReference type="EMBL" id="KFA67348.1"/>
    </source>
</evidence>
<dbReference type="Proteomes" id="UP000028524">
    <property type="component" value="Unassembled WGS sequence"/>
</dbReference>
<dbReference type="Gene3D" id="3.40.50.1820">
    <property type="entry name" value="alpha/beta hydrolase"/>
    <property type="match status" value="1"/>
</dbReference>
<name>A0A084QTR3_STAC4</name>
<feature type="domain" description="Nephrocystin 3-like N-terminal" evidence="4">
    <location>
        <begin position="409"/>
        <end position="574"/>
    </location>
</feature>
<feature type="domain" description="GPI inositol-deacylase winged helix" evidence="3">
    <location>
        <begin position="692"/>
        <end position="765"/>
    </location>
</feature>
<organism evidence="5 6">
    <name type="scientific">Stachybotrys chlorohalonatus (strain IBT 40285)</name>
    <dbReference type="NCBI Taxonomy" id="1283841"/>
    <lineage>
        <taxon>Eukaryota</taxon>
        <taxon>Fungi</taxon>
        <taxon>Dikarya</taxon>
        <taxon>Ascomycota</taxon>
        <taxon>Pezizomycotina</taxon>
        <taxon>Sordariomycetes</taxon>
        <taxon>Hypocreomycetidae</taxon>
        <taxon>Hypocreales</taxon>
        <taxon>Stachybotryaceae</taxon>
        <taxon>Stachybotrys</taxon>
    </lineage>
</organism>
<dbReference type="HOGENOM" id="CLU_001384_2_0_1"/>
<keyword evidence="1" id="KW-0677">Repeat</keyword>
<dbReference type="PROSITE" id="PS50082">
    <property type="entry name" value="WD_REPEATS_2"/>
    <property type="match status" value="1"/>
</dbReference>
<dbReference type="SMART" id="SM00320">
    <property type="entry name" value="WD40"/>
    <property type="match status" value="5"/>
</dbReference>
<keyword evidence="6" id="KW-1185">Reference proteome</keyword>